<dbReference type="InterPro" id="IPR036264">
    <property type="entry name" value="Bact_exopeptidase_dim_dom"/>
</dbReference>
<dbReference type="SUPFAM" id="SSF53187">
    <property type="entry name" value="Zn-dependent exopeptidases"/>
    <property type="match status" value="1"/>
</dbReference>
<evidence type="ECO:0000256" key="3">
    <source>
        <dbReference type="ARBA" id="ARBA00006247"/>
    </source>
</evidence>
<gene>
    <name evidence="12" type="ORF">H7B67_16130</name>
</gene>
<dbReference type="PANTHER" id="PTHR43808">
    <property type="entry name" value="ACETYLORNITHINE DEACETYLASE"/>
    <property type="match status" value="1"/>
</dbReference>
<keyword evidence="7" id="KW-0862">Zinc</keyword>
<comment type="cofactor">
    <cofactor evidence="2">
        <name>Zn(2+)</name>
        <dbReference type="ChEBI" id="CHEBI:29105"/>
    </cofactor>
</comment>
<dbReference type="AlphaFoldDB" id="A0A841SXK2"/>
<keyword evidence="4" id="KW-0028">Amino-acid biosynthesis</keyword>
<dbReference type="Gene3D" id="3.30.70.360">
    <property type="match status" value="1"/>
</dbReference>
<evidence type="ECO:0000256" key="4">
    <source>
        <dbReference type="ARBA" id="ARBA00022605"/>
    </source>
</evidence>
<dbReference type="RefSeq" id="WP_185120890.1">
    <property type="nucleotide sequence ID" value="NZ_JACJVQ010000014.1"/>
</dbReference>
<evidence type="ECO:0000313" key="13">
    <source>
        <dbReference type="Proteomes" id="UP000535838"/>
    </source>
</evidence>
<dbReference type="SUPFAM" id="SSF55031">
    <property type="entry name" value="Bacterial exopeptidase dimerisation domain"/>
    <property type="match status" value="1"/>
</dbReference>
<evidence type="ECO:0000256" key="7">
    <source>
        <dbReference type="ARBA" id="ARBA00022833"/>
    </source>
</evidence>
<dbReference type="GO" id="GO:0009085">
    <property type="term" value="P:lysine biosynthetic process"/>
    <property type="evidence" value="ECO:0007669"/>
    <property type="project" value="UniProtKB-KW"/>
</dbReference>
<keyword evidence="6" id="KW-0378">Hydrolase</keyword>
<keyword evidence="13" id="KW-1185">Reference proteome</keyword>
<dbReference type="InterPro" id="IPR050072">
    <property type="entry name" value="Peptidase_M20A"/>
</dbReference>
<evidence type="ECO:0000256" key="9">
    <source>
        <dbReference type="ARBA" id="ARBA00023154"/>
    </source>
</evidence>
<protein>
    <submittedName>
        <fullName evidence="12">M20 family metallopeptidase</fullName>
    </submittedName>
</protein>
<keyword evidence="8" id="KW-0220">Diaminopimelate biosynthesis</keyword>
<organism evidence="12 13">
    <name type="scientific">Cohnella thailandensis</name>
    <dbReference type="NCBI Taxonomy" id="557557"/>
    <lineage>
        <taxon>Bacteria</taxon>
        <taxon>Bacillati</taxon>
        <taxon>Bacillota</taxon>
        <taxon>Bacilli</taxon>
        <taxon>Bacillales</taxon>
        <taxon>Paenibacillaceae</taxon>
        <taxon>Cohnella</taxon>
    </lineage>
</organism>
<evidence type="ECO:0000256" key="10">
    <source>
        <dbReference type="ARBA" id="ARBA00023285"/>
    </source>
</evidence>
<keyword evidence="9" id="KW-0457">Lysine biosynthesis</keyword>
<comment type="cofactor">
    <cofactor evidence="1">
        <name>Co(2+)</name>
        <dbReference type="ChEBI" id="CHEBI:48828"/>
    </cofactor>
</comment>
<evidence type="ECO:0000256" key="2">
    <source>
        <dbReference type="ARBA" id="ARBA00001947"/>
    </source>
</evidence>
<comment type="similarity">
    <text evidence="3">Belongs to the peptidase M20A family.</text>
</comment>
<dbReference type="GO" id="GO:0046872">
    <property type="term" value="F:metal ion binding"/>
    <property type="evidence" value="ECO:0007669"/>
    <property type="project" value="UniProtKB-KW"/>
</dbReference>
<dbReference type="GO" id="GO:0019877">
    <property type="term" value="P:diaminopimelate biosynthetic process"/>
    <property type="evidence" value="ECO:0007669"/>
    <property type="project" value="UniProtKB-KW"/>
</dbReference>
<dbReference type="InterPro" id="IPR011650">
    <property type="entry name" value="Peptidase_M20_dimer"/>
</dbReference>
<dbReference type="Proteomes" id="UP000535838">
    <property type="component" value="Unassembled WGS sequence"/>
</dbReference>
<evidence type="ECO:0000256" key="5">
    <source>
        <dbReference type="ARBA" id="ARBA00022723"/>
    </source>
</evidence>
<dbReference type="CDD" id="cd08659">
    <property type="entry name" value="M20_ArgE_DapE-like"/>
    <property type="match status" value="1"/>
</dbReference>
<dbReference type="Pfam" id="PF01546">
    <property type="entry name" value="Peptidase_M20"/>
    <property type="match status" value="1"/>
</dbReference>
<dbReference type="GO" id="GO:0016787">
    <property type="term" value="F:hydrolase activity"/>
    <property type="evidence" value="ECO:0007669"/>
    <property type="project" value="UniProtKB-KW"/>
</dbReference>
<evidence type="ECO:0000256" key="8">
    <source>
        <dbReference type="ARBA" id="ARBA00022915"/>
    </source>
</evidence>
<proteinExistence type="inferred from homology"/>
<name>A0A841SXK2_9BACL</name>
<dbReference type="NCBIfam" id="TIGR01910">
    <property type="entry name" value="DapE-ArgE"/>
    <property type="match status" value="1"/>
</dbReference>
<evidence type="ECO:0000256" key="6">
    <source>
        <dbReference type="ARBA" id="ARBA00022801"/>
    </source>
</evidence>
<reference evidence="12 13" key="1">
    <citation type="submission" date="2020-08" db="EMBL/GenBank/DDBJ databases">
        <title>Cohnella phylogeny.</title>
        <authorList>
            <person name="Dunlap C."/>
        </authorList>
    </citation>
    <scope>NUCLEOTIDE SEQUENCE [LARGE SCALE GENOMIC DNA]</scope>
    <source>
        <strain evidence="12 13">DSM 25241</strain>
    </source>
</reference>
<dbReference type="InterPro" id="IPR002933">
    <property type="entry name" value="Peptidase_M20"/>
</dbReference>
<evidence type="ECO:0000313" key="12">
    <source>
        <dbReference type="EMBL" id="MBB6635649.1"/>
    </source>
</evidence>
<dbReference type="PANTHER" id="PTHR43808:SF8">
    <property type="entry name" value="PEPTIDASE M20 DIMERISATION DOMAIN-CONTAINING PROTEIN"/>
    <property type="match status" value="1"/>
</dbReference>
<keyword evidence="5" id="KW-0479">Metal-binding</keyword>
<dbReference type="Gene3D" id="3.40.630.10">
    <property type="entry name" value="Zn peptidases"/>
    <property type="match status" value="2"/>
</dbReference>
<evidence type="ECO:0000259" key="11">
    <source>
        <dbReference type="Pfam" id="PF07687"/>
    </source>
</evidence>
<accession>A0A841SXK2</accession>
<dbReference type="Pfam" id="PF07687">
    <property type="entry name" value="M20_dimer"/>
    <property type="match status" value="1"/>
</dbReference>
<evidence type="ECO:0000256" key="1">
    <source>
        <dbReference type="ARBA" id="ARBA00001941"/>
    </source>
</evidence>
<sequence length="397" mass="43442">MSTMEPSGLADRFEEEELLRIVRDLVRIRTENPPGGEEAAALYIQRILKKEGIEARLQSVAPGRANVTAVLEGIRPGPTLLYNGHLDVVPAGNAWTKEPFEALIQNGRLYGRGASDMKSGVSAMLYAAILLKRMGCPFDGKLILFFNADEEVSNKGMLRMMEDPLKADFAVVSEPSDLDICVCHKGDARIRVTTTGTAGHTAVVQNPDNAITKMIRLVQSLERLGSRIRERKHELLGTASLTVAQFNGGSAPNMVPSRAVIEVDRRIVPGENREDVLGEIESALSDSANQEDFDYESELYLYLPPHDIPVQHRLTQTALRIASETTGKEKRAKPFAATAECPFFSQRLGIPTLILGPGSLLEAHTADESVEVSEIADATKIFVRLALELLRSEEGIA</sequence>
<feature type="domain" description="Peptidase M20 dimerisation" evidence="11">
    <location>
        <begin position="184"/>
        <end position="289"/>
    </location>
</feature>
<comment type="caution">
    <text evidence="12">The sequence shown here is derived from an EMBL/GenBank/DDBJ whole genome shotgun (WGS) entry which is preliminary data.</text>
</comment>
<keyword evidence="10" id="KW-0170">Cobalt</keyword>
<dbReference type="InterPro" id="IPR010182">
    <property type="entry name" value="ArgE/DapE"/>
</dbReference>
<dbReference type="EMBL" id="JACJVQ010000014">
    <property type="protein sequence ID" value="MBB6635649.1"/>
    <property type="molecule type" value="Genomic_DNA"/>
</dbReference>